<evidence type="ECO:0000313" key="3">
    <source>
        <dbReference type="Proteomes" id="UP001383192"/>
    </source>
</evidence>
<feature type="compositionally biased region" description="Basic and acidic residues" evidence="1">
    <location>
        <begin position="53"/>
        <end position="63"/>
    </location>
</feature>
<feature type="compositionally biased region" description="Acidic residues" evidence="1">
    <location>
        <begin position="65"/>
        <end position="91"/>
    </location>
</feature>
<proteinExistence type="predicted"/>
<evidence type="ECO:0000313" key="2">
    <source>
        <dbReference type="EMBL" id="KAK7018727.1"/>
    </source>
</evidence>
<reference evidence="2 3" key="1">
    <citation type="submission" date="2024-01" db="EMBL/GenBank/DDBJ databases">
        <title>A draft genome for a cacao thread blight-causing isolate of Paramarasmius palmivorus.</title>
        <authorList>
            <person name="Baruah I.K."/>
            <person name="Bukari Y."/>
            <person name="Amoako-Attah I."/>
            <person name="Meinhardt L.W."/>
            <person name="Bailey B.A."/>
            <person name="Cohen S.P."/>
        </authorList>
    </citation>
    <scope>NUCLEOTIDE SEQUENCE [LARGE SCALE GENOMIC DNA]</scope>
    <source>
        <strain evidence="2 3">GH-12</strain>
    </source>
</reference>
<sequence>MAPRTREPDSEVSNDEQRASTCSDSRETPQDPALEGDATSGASDNEDSAAENVDDKRNERSEQDGSADEGDDEGEQDGGESEAESSQESDVELVGSKKAYQDDGEVKMLGYRLKGENSIRHPKGFPRYARRYRCPSKRVFCEVSSGSEGIAEITKEQFNKRLKTSKGLQGRNDRHRAGLNASLTGTTNQQLARPLPSPGVLSNAPALVPAPGYGLGMYLEGYGSDAEFLTG</sequence>
<dbReference type="Proteomes" id="UP001383192">
    <property type="component" value="Unassembled WGS sequence"/>
</dbReference>
<dbReference type="AlphaFoldDB" id="A0AAW0AZI6"/>
<accession>A0AAW0AZI6</accession>
<organism evidence="2 3">
    <name type="scientific">Paramarasmius palmivorus</name>
    <dbReference type="NCBI Taxonomy" id="297713"/>
    <lineage>
        <taxon>Eukaryota</taxon>
        <taxon>Fungi</taxon>
        <taxon>Dikarya</taxon>
        <taxon>Basidiomycota</taxon>
        <taxon>Agaricomycotina</taxon>
        <taxon>Agaricomycetes</taxon>
        <taxon>Agaricomycetidae</taxon>
        <taxon>Agaricales</taxon>
        <taxon>Marasmiineae</taxon>
        <taxon>Marasmiaceae</taxon>
        <taxon>Paramarasmius</taxon>
    </lineage>
</organism>
<comment type="caution">
    <text evidence="2">The sequence shown here is derived from an EMBL/GenBank/DDBJ whole genome shotgun (WGS) entry which is preliminary data.</text>
</comment>
<keyword evidence="3" id="KW-1185">Reference proteome</keyword>
<name>A0AAW0AZI6_9AGAR</name>
<evidence type="ECO:0000256" key="1">
    <source>
        <dbReference type="SAM" id="MobiDB-lite"/>
    </source>
</evidence>
<gene>
    <name evidence="2" type="ORF">VNI00_018287</name>
</gene>
<feature type="region of interest" description="Disordered" evidence="1">
    <location>
        <begin position="1"/>
        <end position="102"/>
    </location>
</feature>
<dbReference type="EMBL" id="JAYKXP010000222">
    <property type="protein sequence ID" value="KAK7018727.1"/>
    <property type="molecule type" value="Genomic_DNA"/>
</dbReference>
<protein>
    <submittedName>
        <fullName evidence="2">Uncharacterized protein</fullName>
    </submittedName>
</protein>